<dbReference type="STRING" id="617002.SAMN05660653_02748"/>
<dbReference type="Pfam" id="PF14684">
    <property type="entry name" value="Tricorn_C1"/>
    <property type="match status" value="1"/>
</dbReference>
<keyword evidence="8" id="KW-0472">Membrane</keyword>
<dbReference type="GO" id="GO:0008236">
    <property type="term" value="F:serine-type peptidase activity"/>
    <property type="evidence" value="ECO:0007669"/>
    <property type="project" value="UniProtKB-KW"/>
</dbReference>
<evidence type="ECO:0000259" key="9">
    <source>
        <dbReference type="PROSITE" id="PS50106"/>
    </source>
</evidence>
<dbReference type="SUPFAM" id="SSF69304">
    <property type="entry name" value="Tricorn protease N-terminal domain"/>
    <property type="match status" value="1"/>
</dbReference>
<feature type="domain" description="PDZ" evidence="9">
    <location>
        <begin position="887"/>
        <end position="937"/>
    </location>
</feature>
<dbReference type="InterPro" id="IPR011659">
    <property type="entry name" value="WD40"/>
</dbReference>
<dbReference type="Pfam" id="PF07676">
    <property type="entry name" value="PD40"/>
    <property type="match status" value="3"/>
</dbReference>
<keyword evidence="11" id="KW-1185">Reference proteome</keyword>
<evidence type="ECO:0000256" key="5">
    <source>
        <dbReference type="ARBA" id="ARBA00022801"/>
    </source>
</evidence>
<dbReference type="PANTHER" id="PTHR43253">
    <property type="entry name" value="TRICORN PROTEASE HOMOLOG 2-RELATED"/>
    <property type="match status" value="1"/>
</dbReference>
<dbReference type="Pfam" id="PF03572">
    <property type="entry name" value="Peptidase_S41"/>
    <property type="match status" value="1"/>
</dbReference>
<evidence type="ECO:0000256" key="7">
    <source>
        <dbReference type="SAM" id="MobiDB-lite"/>
    </source>
</evidence>
<accession>A0A1G6ECW5</accession>
<comment type="similarity">
    <text evidence="2">Belongs to the peptidase S41B family.</text>
</comment>
<dbReference type="InterPro" id="IPR012393">
    <property type="entry name" value="Tricorn_protease"/>
</dbReference>
<dbReference type="SUPFAM" id="SSF82171">
    <property type="entry name" value="DPP6 N-terminal domain-like"/>
    <property type="match status" value="1"/>
</dbReference>
<dbReference type="InterPro" id="IPR029045">
    <property type="entry name" value="ClpP/crotonase-like_dom_sf"/>
</dbReference>
<evidence type="ECO:0000256" key="2">
    <source>
        <dbReference type="ARBA" id="ARBA00008524"/>
    </source>
</evidence>
<evidence type="ECO:0000256" key="4">
    <source>
        <dbReference type="ARBA" id="ARBA00022670"/>
    </source>
</evidence>
<dbReference type="InterPro" id="IPR001478">
    <property type="entry name" value="PDZ"/>
</dbReference>
<evidence type="ECO:0000256" key="8">
    <source>
        <dbReference type="SAM" id="Phobius"/>
    </source>
</evidence>
<dbReference type="Pfam" id="PF26549">
    <property type="entry name" value="Tricorn_N"/>
    <property type="match status" value="1"/>
</dbReference>
<dbReference type="PANTHER" id="PTHR43253:SF1">
    <property type="entry name" value="TRICORN PROTEASE HOMOLOG 2-RELATED"/>
    <property type="match status" value="1"/>
</dbReference>
<dbReference type="Gene3D" id="2.120.10.60">
    <property type="entry name" value="Tricorn protease N-terminal domain"/>
    <property type="match status" value="1"/>
</dbReference>
<evidence type="ECO:0000256" key="6">
    <source>
        <dbReference type="ARBA" id="ARBA00022825"/>
    </source>
</evidence>
<dbReference type="Proteomes" id="UP000198771">
    <property type="component" value="Unassembled WGS sequence"/>
</dbReference>
<dbReference type="AlphaFoldDB" id="A0A1G6ECW5"/>
<dbReference type="Gene3D" id="3.30.750.44">
    <property type="match status" value="1"/>
</dbReference>
<comment type="subcellular location">
    <subcellularLocation>
        <location evidence="1">Cytoplasm</location>
    </subcellularLocation>
</comment>
<dbReference type="GO" id="GO:0006508">
    <property type="term" value="P:proteolysis"/>
    <property type="evidence" value="ECO:0007669"/>
    <property type="project" value="UniProtKB-KW"/>
</dbReference>
<keyword evidence="4 10" id="KW-0645">Protease</keyword>
<keyword evidence="8" id="KW-1133">Transmembrane helix</keyword>
<dbReference type="SUPFAM" id="SSF50156">
    <property type="entry name" value="PDZ domain-like"/>
    <property type="match status" value="1"/>
</dbReference>
<dbReference type="InterPro" id="IPR011042">
    <property type="entry name" value="6-blade_b-propeller_TolB-like"/>
</dbReference>
<dbReference type="CDD" id="cd07562">
    <property type="entry name" value="Peptidase_S41_TRI"/>
    <property type="match status" value="1"/>
</dbReference>
<dbReference type="InterPro" id="IPR036034">
    <property type="entry name" value="PDZ_sf"/>
</dbReference>
<feature type="transmembrane region" description="Helical" evidence="8">
    <location>
        <begin position="23"/>
        <end position="43"/>
    </location>
</feature>
<dbReference type="EMBL" id="FMXO01000017">
    <property type="protein sequence ID" value="SDB55188.1"/>
    <property type="molecule type" value="Genomic_DNA"/>
</dbReference>
<dbReference type="SUPFAM" id="SSF52096">
    <property type="entry name" value="ClpP/crotonase"/>
    <property type="match status" value="1"/>
</dbReference>
<evidence type="ECO:0000256" key="3">
    <source>
        <dbReference type="ARBA" id="ARBA00022490"/>
    </source>
</evidence>
<dbReference type="SMART" id="SM00245">
    <property type="entry name" value="TSPc"/>
    <property type="match status" value="1"/>
</dbReference>
<dbReference type="Gene3D" id="2.30.42.10">
    <property type="match status" value="1"/>
</dbReference>
<proteinExistence type="inferred from homology"/>
<gene>
    <name evidence="10" type="ORF">SAMN05660653_02748</name>
</gene>
<sequence>MKCISQGKAGEGNNVKRARMREYAARIAVIMLLALGMGVFAPYHASAESEFLKLPRFPSISPDGSEIVFSAGGNLWLAPVQGGEAKRLTSHNLDDLHSSWSPDGESIVFTSMRDGYMNLWRIQRDGTRSTQLTYSDRFINNPDWTRDREGREVITFSSLLEADVYRDQRPYRVSPQGGEHERLHDAFGSDPRFSPDGKRVAFTRGGHYHDWNRRHYRGPDAMNVWVHDLINDRFEALTEWEGDDGNARWIDDNTLVFMSDRQLDTVNLYSIRLDDDTREPQRLTNFEGRDVHHFDVSRDGGTAVLQVWDRLYSLDLGDPEAEPTAIALRMGDDGWDGHALRWINRDVTEAALSPDGKMMAFIAYGRVYVRHMDAYSPTRAVTPDSHARHQDIAWSPDGLYLYFSSDEDGTSSIYKAQVVLTRKEIQLSSESQAAEALKIAEQAQASDLAFVPLHVSPDPKYMYASLDSGMAEDPFTPVGPNDPLDPVDPEPGLELPEDETSESKDVCTADQSALTPGQQKPARWHDAVQFRVLPVVAEQTNDRNVSPSPNGNSIAFRRGRGDLVVMDLLTGDKRTLVRGWDSNLEWRWSPDGRHIAYAQNDLNFSTNIFIVPADGSKEPVNITRHPRNDFSPRWSADGRKLTFVSNRTGDSYDLYRVYLDPDMENWTRAELNNYYREAQQAAEKRRPLPVRKPGTMLSISQPEWQVDRGLELENAWRRVERVTFSPANQIGNEMTPSGDRYVFNNGSEGLVVVNWDGRDRKRLGPRGNVQHLNIVGDRVVYIVDGRVSIATLNGRTNTNVDISDRIRIDLRRQSLQKFREAARVIEEAFYRPDLKGLDWKALVADYEELVVRARTAGEFSDITNRLLGELAASHMGLHNPGPGSALREPSGRLGIDSEQVALENGRKGYRITEIIPGSPADRGPVRMQQGDVVTSIDMRGFDESDTLLERLRGKVDQEVIVGFERPVGNRRLAYQTILTPISYSEFAHLRYEAFQEESRRRVAEMSGGRIGYIHIQAMNEASLERFQAYLYAAAEGKDGLIIDVRNNGGGHTSDRILTSIMASEHAYTIPAGAEPYRYGRYPQDRLDAPRYTLPINMLANEKSFSNSEILAHAFTTLGRGTLVGRQTYGGVISTGSHSLIDGASVRTPFRGWYLPDGTDMEHNGAMPDLVVEHTPADEIAGRDRQLEAAVREMLQKLPLHAAVTVP</sequence>
<dbReference type="GO" id="GO:0005737">
    <property type="term" value="C:cytoplasm"/>
    <property type="evidence" value="ECO:0007669"/>
    <property type="project" value="UniProtKB-SubCell"/>
</dbReference>
<protein>
    <submittedName>
        <fullName evidence="10">Tricorn protease</fullName>
    </submittedName>
</protein>
<evidence type="ECO:0000313" key="11">
    <source>
        <dbReference type="Proteomes" id="UP000198771"/>
    </source>
</evidence>
<keyword evidence="8" id="KW-0812">Transmembrane</keyword>
<reference evidence="10 11" key="1">
    <citation type="submission" date="2016-10" db="EMBL/GenBank/DDBJ databases">
        <authorList>
            <person name="de Groot N.N."/>
        </authorList>
    </citation>
    <scope>NUCLEOTIDE SEQUENCE [LARGE SCALE GENOMIC DNA]</scope>
    <source>
        <strain evidence="10 11">ASO4-2</strain>
    </source>
</reference>
<organism evidence="10 11">
    <name type="scientific">Desulfonatronum thiosulfatophilum</name>
    <dbReference type="NCBI Taxonomy" id="617002"/>
    <lineage>
        <taxon>Bacteria</taxon>
        <taxon>Pseudomonadati</taxon>
        <taxon>Thermodesulfobacteriota</taxon>
        <taxon>Desulfovibrionia</taxon>
        <taxon>Desulfovibrionales</taxon>
        <taxon>Desulfonatronaceae</taxon>
        <taxon>Desulfonatronum</taxon>
    </lineage>
</organism>
<dbReference type="InterPro" id="IPR028204">
    <property type="entry name" value="Tricorn_C1"/>
</dbReference>
<dbReference type="Gene3D" id="2.120.10.30">
    <property type="entry name" value="TolB, C-terminal domain"/>
    <property type="match status" value="2"/>
</dbReference>
<evidence type="ECO:0000256" key="1">
    <source>
        <dbReference type="ARBA" id="ARBA00004496"/>
    </source>
</evidence>
<dbReference type="PROSITE" id="PS50106">
    <property type="entry name" value="PDZ"/>
    <property type="match status" value="1"/>
</dbReference>
<dbReference type="Gene3D" id="3.90.226.10">
    <property type="entry name" value="2-enoyl-CoA Hydratase, Chain A, domain 1"/>
    <property type="match status" value="1"/>
</dbReference>
<feature type="region of interest" description="Disordered" evidence="7">
    <location>
        <begin position="472"/>
        <end position="506"/>
    </location>
</feature>
<keyword evidence="5" id="KW-0378">Hydrolase</keyword>
<keyword evidence="6" id="KW-0720">Serine protease</keyword>
<evidence type="ECO:0000313" key="10">
    <source>
        <dbReference type="EMBL" id="SDB55188.1"/>
    </source>
</evidence>
<dbReference type="InterPro" id="IPR005151">
    <property type="entry name" value="Tail-specific_protease"/>
</dbReference>
<keyword evidence="3" id="KW-0963">Cytoplasm</keyword>
<name>A0A1G6ECW5_9BACT</name>